<comment type="function">
    <text evidence="8">Cytochromes P450 are a group of heme-thiolate monooxygenases. They oxidize a variety of structurally unrelated compounds, including steroids, fatty acids, and xenobiotics.</text>
</comment>
<dbReference type="GO" id="GO:0016705">
    <property type="term" value="F:oxidoreductase activity, acting on paired donors, with incorporation or reduction of molecular oxygen"/>
    <property type="evidence" value="ECO:0007669"/>
    <property type="project" value="InterPro"/>
</dbReference>
<evidence type="ECO:0000256" key="9">
    <source>
        <dbReference type="PIRSR" id="PIRSR602401-1"/>
    </source>
</evidence>
<dbReference type="InterPro" id="IPR017972">
    <property type="entry name" value="Cyt_P450_CS"/>
</dbReference>
<evidence type="ECO:0000256" key="1">
    <source>
        <dbReference type="ARBA" id="ARBA00001971"/>
    </source>
</evidence>
<evidence type="ECO:0000256" key="8">
    <source>
        <dbReference type="ARBA" id="ARBA00043906"/>
    </source>
</evidence>
<dbReference type="SUPFAM" id="SSF48264">
    <property type="entry name" value="Cytochrome P450"/>
    <property type="match status" value="1"/>
</dbReference>
<dbReference type="Proteomes" id="UP000887566">
    <property type="component" value="Unplaced"/>
</dbReference>
<dbReference type="CDD" id="cd11055">
    <property type="entry name" value="CYP3A-like"/>
    <property type="match status" value="1"/>
</dbReference>
<sequence>MRLVQKCTTYNTSIDYKNVVAARRQRTLLSRTLKMWFLLLLLSSIALVVWHLNRRRLLFKRLGLPGPEPHWLLGNAQELMQKGGPLQFQEWTKRYGKVYGHFAGGIPAIVTSDLDMLHDVFVKKFDYFHGRRDFPLAGNPDKEKTVNVFNARGLRWKRLRTIGNPTFSVANLKKLMPTVDEHINDLIEKLDAEAAEGRSFDIFKLYQDLTLNVVAQISFGVSKDVLSNPENNYLQLAKKIFGQQKLINNIFTICSVIIPEFTPFWRACAQVSATFRDLPGPQLQKAIKQNVQERRATKATYNGPVDFIQLWLDAEAEPGWQSNQEQMQVSQDARMEMNRLKIERKLSTDEIVAQSFAFLVAGFDTTANSLAYVSYLLATNPDKQTKLYEEIVSNIDDMTNISYEDLMRLKYLDWVVKEGLRLYPLASIVNSRQAMADTTIGDVSVPAGMFVVADTWTIHYSREIWGDDADQFVPERFDPEENRKPQHPMAWIPFGAGPRQCIGMRFALLEEKLALVKIISKFELRTSQETTIPLKLKGNFAATVSPTDVTICVVPRSDY</sequence>
<keyword evidence="4 9" id="KW-0479">Metal-binding</keyword>
<feature type="binding site" description="axial binding residue" evidence="9">
    <location>
        <position position="501"/>
    </location>
    <ligand>
        <name>heme</name>
        <dbReference type="ChEBI" id="CHEBI:30413"/>
    </ligand>
    <ligandPart>
        <name>Fe</name>
        <dbReference type="ChEBI" id="CHEBI:18248"/>
    </ligandPart>
</feature>
<dbReference type="WBParaSite" id="PSAMB.scaffold2348size23687.g17416.t1">
    <property type="protein sequence ID" value="PSAMB.scaffold2348size23687.g17416.t1"/>
    <property type="gene ID" value="PSAMB.scaffold2348size23687.g17416"/>
</dbReference>
<evidence type="ECO:0000256" key="6">
    <source>
        <dbReference type="ARBA" id="ARBA00023004"/>
    </source>
</evidence>
<comment type="cofactor">
    <cofactor evidence="1 9">
        <name>heme</name>
        <dbReference type="ChEBI" id="CHEBI:30413"/>
    </cofactor>
</comment>
<dbReference type="PRINTS" id="PR00385">
    <property type="entry name" value="P450"/>
</dbReference>
<dbReference type="AlphaFoldDB" id="A0A914VRM0"/>
<keyword evidence="11" id="KW-0812">Transmembrane</keyword>
<keyword evidence="6 9" id="KW-0408">Iron</keyword>
<keyword evidence="11" id="KW-0472">Membrane</keyword>
<evidence type="ECO:0000313" key="13">
    <source>
        <dbReference type="WBParaSite" id="PSAMB.scaffold2348size23687.g17416.t1"/>
    </source>
</evidence>
<proteinExistence type="inferred from homology"/>
<organism evidence="12 13">
    <name type="scientific">Plectus sambesii</name>
    <dbReference type="NCBI Taxonomy" id="2011161"/>
    <lineage>
        <taxon>Eukaryota</taxon>
        <taxon>Metazoa</taxon>
        <taxon>Ecdysozoa</taxon>
        <taxon>Nematoda</taxon>
        <taxon>Chromadorea</taxon>
        <taxon>Plectida</taxon>
        <taxon>Plectina</taxon>
        <taxon>Plectoidea</taxon>
        <taxon>Plectidae</taxon>
        <taxon>Plectus</taxon>
    </lineage>
</organism>
<dbReference type="GO" id="GO:0020037">
    <property type="term" value="F:heme binding"/>
    <property type="evidence" value="ECO:0007669"/>
    <property type="project" value="InterPro"/>
</dbReference>
<accession>A0A914VRM0</accession>
<evidence type="ECO:0000256" key="3">
    <source>
        <dbReference type="ARBA" id="ARBA00022617"/>
    </source>
</evidence>
<dbReference type="PANTHER" id="PTHR24302:SF15">
    <property type="entry name" value="FATTY-ACID PEROXYGENASE"/>
    <property type="match status" value="1"/>
</dbReference>
<keyword evidence="11" id="KW-1133">Transmembrane helix</keyword>
<dbReference type="PRINTS" id="PR00463">
    <property type="entry name" value="EP450I"/>
</dbReference>
<dbReference type="Pfam" id="PF00067">
    <property type="entry name" value="p450"/>
    <property type="match status" value="1"/>
</dbReference>
<dbReference type="InterPro" id="IPR002401">
    <property type="entry name" value="Cyt_P450_E_grp-I"/>
</dbReference>
<keyword evidence="5 10" id="KW-0560">Oxidoreductase</keyword>
<evidence type="ECO:0000256" key="5">
    <source>
        <dbReference type="ARBA" id="ARBA00023002"/>
    </source>
</evidence>
<reference evidence="13" key="1">
    <citation type="submission" date="2022-11" db="UniProtKB">
        <authorList>
            <consortium name="WormBaseParasite"/>
        </authorList>
    </citation>
    <scope>IDENTIFICATION</scope>
</reference>
<comment type="similarity">
    <text evidence="2 10">Belongs to the cytochrome P450 family.</text>
</comment>
<evidence type="ECO:0000313" key="12">
    <source>
        <dbReference type="Proteomes" id="UP000887566"/>
    </source>
</evidence>
<dbReference type="InterPro" id="IPR036396">
    <property type="entry name" value="Cyt_P450_sf"/>
</dbReference>
<dbReference type="PANTHER" id="PTHR24302">
    <property type="entry name" value="CYTOCHROME P450 FAMILY 3"/>
    <property type="match status" value="1"/>
</dbReference>
<feature type="transmembrane region" description="Helical" evidence="11">
    <location>
        <begin position="33"/>
        <end position="52"/>
    </location>
</feature>
<dbReference type="FunFam" id="1.10.630.10:FF:000182">
    <property type="entry name" value="Cytochrome P450 3A4"/>
    <property type="match status" value="1"/>
</dbReference>
<keyword evidence="7 10" id="KW-0503">Monooxygenase</keyword>
<evidence type="ECO:0000256" key="4">
    <source>
        <dbReference type="ARBA" id="ARBA00022723"/>
    </source>
</evidence>
<evidence type="ECO:0000256" key="2">
    <source>
        <dbReference type="ARBA" id="ARBA00010617"/>
    </source>
</evidence>
<dbReference type="Gene3D" id="1.10.630.10">
    <property type="entry name" value="Cytochrome P450"/>
    <property type="match status" value="1"/>
</dbReference>
<dbReference type="InterPro" id="IPR001128">
    <property type="entry name" value="Cyt_P450"/>
</dbReference>
<evidence type="ECO:0000256" key="10">
    <source>
        <dbReference type="RuleBase" id="RU000461"/>
    </source>
</evidence>
<name>A0A914VRM0_9BILA</name>
<evidence type="ECO:0000256" key="7">
    <source>
        <dbReference type="ARBA" id="ARBA00023033"/>
    </source>
</evidence>
<evidence type="ECO:0000256" key="11">
    <source>
        <dbReference type="SAM" id="Phobius"/>
    </source>
</evidence>
<protein>
    <submittedName>
        <fullName evidence="13">Cytochrome P450</fullName>
    </submittedName>
</protein>
<dbReference type="GO" id="GO:0005506">
    <property type="term" value="F:iron ion binding"/>
    <property type="evidence" value="ECO:0007669"/>
    <property type="project" value="InterPro"/>
</dbReference>
<dbReference type="PROSITE" id="PS00086">
    <property type="entry name" value="CYTOCHROME_P450"/>
    <property type="match status" value="1"/>
</dbReference>
<keyword evidence="3 9" id="KW-0349">Heme</keyword>
<keyword evidence="12" id="KW-1185">Reference proteome</keyword>
<dbReference type="InterPro" id="IPR050705">
    <property type="entry name" value="Cytochrome_P450_3A"/>
</dbReference>
<dbReference type="GO" id="GO:0008395">
    <property type="term" value="F:steroid hydroxylase activity"/>
    <property type="evidence" value="ECO:0007669"/>
    <property type="project" value="TreeGrafter"/>
</dbReference>